<dbReference type="PATRIC" id="fig|587753.10.peg.5880"/>
<accession>A0A0D5Y7N1</accession>
<dbReference type="EMBL" id="CP011110">
    <property type="protein sequence ID" value="AKA27343.1"/>
    <property type="molecule type" value="Genomic_DNA"/>
</dbReference>
<dbReference type="RefSeq" id="WP_045886485.1">
    <property type="nucleotide sequence ID" value="NZ_CP011110.1"/>
</dbReference>
<protein>
    <recommendedName>
        <fullName evidence="3">DUF3077 domain-containing protein</fullName>
    </recommendedName>
</protein>
<dbReference type="KEGG" id="pcz:PCL1606_58980"/>
<evidence type="ECO:0008006" key="3">
    <source>
        <dbReference type="Google" id="ProtNLM"/>
    </source>
</evidence>
<evidence type="ECO:0000313" key="1">
    <source>
        <dbReference type="EMBL" id="AKA27343.1"/>
    </source>
</evidence>
<dbReference type="AlphaFoldDB" id="A0A0D5Y7N1"/>
<proteinExistence type="predicted"/>
<organism evidence="1 2">
    <name type="scientific">Pseudomonas chlororaphis</name>
    <dbReference type="NCBI Taxonomy" id="587753"/>
    <lineage>
        <taxon>Bacteria</taxon>
        <taxon>Pseudomonadati</taxon>
        <taxon>Pseudomonadota</taxon>
        <taxon>Gammaproteobacteria</taxon>
        <taxon>Pseudomonadales</taxon>
        <taxon>Pseudomonadaceae</taxon>
        <taxon>Pseudomonas</taxon>
    </lineage>
</organism>
<dbReference type="OrthoDB" id="6898937at2"/>
<reference evidence="1 2" key="1">
    <citation type="journal article" date="2015" name="Mol. Plant Microbe Interact.">
        <title>Comparative Genomic Analysis of Pseudomonas chlororaphis PCL1606 Reveals New Insight into Antifungal Compounds Involved in Biocontrol.</title>
        <authorList>
            <person name="Calderon C.E."/>
            <person name="Ramos C."/>
            <person name="de Vicente A."/>
            <person name="Cazorla F.M."/>
        </authorList>
    </citation>
    <scope>NUCLEOTIDE SEQUENCE [LARGE SCALE GENOMIC DNA]</scope>
    <source>
        <strain evidence="1 2">PCL1606</strain>
    </source>
</reference>
<dbReference type="Proteomes" id="UP000032748">
    <property type="component" value="Chromosome"/>
</dbReference>
<name>A0A0D5Y7N1_9PSED</name>
<sequence>MSQYIPFNTNHPDYQVTLIDSHAPVTSVLDCAHARIKAGTDLLESLTSVTIKGIEDGDLYRLTSAAYLLLREGVDLLEVVRRGVD</sequence>
<gene>
    <name evidence="1" type="ORF">PCL1606_58980</name>
</gene>
<evidence type="ECO:0000313" key="2">
    <source>
        <dbReference type="Proteomes" id="UP000032748"/>
    </source>
</evidence>